<dbReference type="EMBL" id="JASGBQ010000007">
    <property type="protein sequence ID" value="MDI9242051.1"/>
    <property type="molecule type" value="Genomic_DNA"/>
</dbReference>
<dbReference type="RefSeq" id="WP_283230555.1">
    <property type="nucleotide sequence ID" value="NZ_JASGBQ010000007.1"/>
</dbReference>
<dbReference type="EC" id="4.2.-.-" evidence="4"/>
<comment type="caution">
    <text evidence="6">The sequence shown here is derived from an EMBL/GenBank/DDBJ whole genome shotgun (WGS) entry which is preliminary data.</text>
</comment>
<evidence type="ECO:0000256" key="3">
    <source>
        <dbReference type="ARBA" id="ARBA00023239"/>
    </source>
</evidence>
<accession>A0AAP4EYP3</accession>
<dbReference type="InterPro" id="IPR007214">
    <property type="entry name" value="YbaK/aa-tRNA-synth-assoc-dom"/>
</dbReference>
<dbReference type="SUPFAM" id="SSF55826">
    <property type="entry name" value="YbaK/ProRS associated domain"/>
    <property type="match status" value="1"/>
</dbReference>
<keyword evidence="2 4" id="KW-0648">Protein biosynthesis</keyword>
<protein>
    <recommendedName>
        <fullName evidence="4">Cys-tRNA(Pro)/Cys-tRNA(Cys) deacylase</fullName>
        <ecNumber evidence="4">4.2.-.-</ecNumber>
    </recommendedName>
</protein>
<dbReference type="PANTHER" id="PTHR30411">
    <property type="entry name" value="CYTOPLASMIC PROTEIN"/>
    <property type="match status" value="1"/>
</dbReference>
<dbReference type="Proteomes" id="UP001300383">
    <property type="component" value="Unassembled WGS sequence"/>
</dbReference>
<evidence type="ECO:0000256" key="2">
    <source>
        <dbReference type="ARBA" id="ARBA00022917"/>
    </source>
</evidence>
<feature type="domain" description="YbaK/aminoacyl-tRNA synthetase-associated" evidence="5">
    <location>
        <begin position="38"/>
        <end position="147"/>
    </location>
</feature>
<dbReference type="PIRSF" id="PIRSF006181">
    <property type="entry name" value="EbsC_YbaK"/>
    <property type="match status" value="1"/>
</dbReference>
<dbReference type="GO" id="GO:0016829">
    <property type="term" value="F:lyase activity"/>
    <property type="evidence" value="ECO:0007669"/>
    <property type="project" value="UniProtKB-KW"/>
</dbReference>
<dbReference type="GO" id="GO:0002161">
    <property type="term" value="F:aminoacyl-tRNA deacylase activity"/>
    <property type="evidence" value="ECO:0007669"/>
    <property type="project" value="InterPro"/>
</dbReference>
<dbReference type="InterPro" id="IPR036754">
    <property type="entry name" value="YbaK/aa-tRNA-synt-asso_dom_sf"/>
</dbReference>
<evidence type="ECO:0000313" key="7">
    <source>
        <dbReference type="Proteomes" id="UP001300383"/>
    </source>
</evidence>
<dbReference type="AlphaFoldDB" id="A0AAP4EYP3"/>
<sequence length="161" mass="17748">MTEKSVKTNAMRLLETAGIPYRTAEYEVDENDLSGAHVVELLGLDKDMVFKTLVARGKKRGILVFCIPVCEELDLKKAAVVAGDKQVEMIHVRELLGLTGYIRGGCSPIGMKKKYPTYIEETAQLFDEIGISAGVRGCQIFADPEKLAGYLEAEFCSLVKE</sequence>
<dbReference type="NCBIfam" id="TIGR00011">
    <property type="entry name" value="YbaK_EbsC"/>
    <property type="match status" value="1"/>
</dbReference>
<reference evidence="6 7" key="1">
    <citation type="submission" date="2023-05" db="EMBL/GenBank/DDBJ databases">
        <title>[ruminococcus] sp. nov., isolated from a pig farm feces dump.</title>
        <authorList>
            <person name="Chang Y.-H."/>
        </authorList>
    </citation>
    <scope>NUCLEOTIDE SEQUENCE [LARGE SCALE GENOMIC DNA]</scope>
    <source>
        <strain evidence="6 7">YH-rum2234</strain>
    </source>
</reference>
<keyword evidence="3 4" id="KW-0456">Lyase</keyword>
<dbReference type="Gene3D" id="3.90.960.10">
    <property type="entry name" value="YbaK/aminoacyl-tRNA synthetase-associated domain"/>
    <property type="match status" value="1"/>
</dbReference>
<dbReference type="Pfam" id="PF04073">
    <property type="entry name" value="tRNA_edit"/>
    <property type="match status" value="1"/>
</dbReference>
<proteinExistence type="inferred from homology"/>
<evidence type="ECO:0000256" key="4">
    <source>
        <dbReference type="PIRNR" id="PIRNR006181"/>
    </source>
</evidence>
<evidence type="ECO:0000313" key="6">
    <source>
        <dbReference type="EMBL" id="MDI9242051.1"/>
    </source>
</evidence>
<organism evidence="6 7">
    <name type="scientific">Fusibacillus kribbianus</name>
    <dbReference type="NCBI Taxonomy" id="3044208"/>
    <lineage>
        <taxon>Bacteria</taxon>
        <taxon>Bacillati</taxon>
        <taxon>Bacillota</taxon>
        <taxon>Clostridia</taxon>
        <taxon>Lachnospirales</taxon>
        <taxon>Lachnospiraceae</taxon>
        <taxon>Fusibacillus</taxon>
    </lineage>
</organism>
<dbReference type="GO" id="GO:0006412">
    <property type="term" value="P:translation"/>
    <property type="evidence" value="ECO:0007669"/>
    <property type="project" value="UniProtKB-KW"/>
</dbReference>
<dbReference type="InterPro" id="IPR004369">
    <property type="entry name" value="Prolyl-tRNA_editing_YbaK/EbsC"/>
</dbReference>
<name>A0AAP4EYP3_9FIRM</name>
<gene>
    <name evidence="6" type="primary">ybaK</name>
    <name evidence="6" type="ORF">QJ036_06100</name>
</gene>
<keyword evidence="7" id="KW-1185">Reference proteome</keyword>
<dbReference type="CDD" id="cd00002">
    <property type="entry name" value="YbaK_deacylase"/>
    <property type="match status" value="1"/>
</dbReference>
<dbReference type="PANTHER" id="PTHR30411:SF0">
    <property type="entry name" value="CYS-TRNA(PRO)_CYS-TRNA(CYS) DEACYLASE YBAK"/>
    <property type="match status" value="1"/>
</dbReference>
<evidence type="ECO:0000259" key="5">
    <source>
        <dbReference type="Pfam" id="PF04073"/>
    </source>
</evidence>
<evidence type="ECO:0000256" key="1">
    <source>
        <dbReference type="ARBA" id="ARBA00009798"/>
    </source>
</evidence>
<comment type="similarity">
    <text evidence="1 4">Belongs to the prolyl-tRNA editing family. YbaK/EbsC subfamily.</text>
</comment>